<feature type="compositionally biased region" description="Acidic residues" evidence="1">
    <location>
        <begin position="97"/>
        <end position="109"/>
    </location>
</feature>
<comment type="caution">
    <text evidence="2">The sequence shown here is derived from an EMBL/GenBank/DDBJ whole genome shotgun (WGS) entry which is preliminary data.</text>
</comment>
<feature type="compositionally biased region" description="Pro residues" evidence="1">
    <location>
        <begin position="536"/>
        <end position="554"/>
    </location>
</feature>
<name>A0A812J4H8_9DINO</name>
<proteinExistence type="predicted"/>
<reference evidence="2" key="1">
    <citation type="submission" date="2021-02" db="EMBL/GenBank/DDBJ databases">
        <authorList>
            <person name="Dougan E. K."/>
            <person name="Rhodes N."/>
            <person name="Thang M."/>
            <person name="Chan C."/>
        </authorList>
    </citation>
    <scope>NUCLEOTIDE SEQUENCE</scope>
</reference>
<feature type="compositionally biased region" description="Pro residues" evidence="1">
    <location>
        <begin position="503"/>
        <end position="518"/>
    </location>
</feature>
<evidence type="ECO:0000313" key="3">
    <source>
        <dbReference type="EMBL" id="CAE7225453.1"/>
    </source>
</evidence>
<dbReference type="Proteomes" id="UP000604046">
    <property type="component" value="Unassembled WGS sequence"/>
</dbReference>
<feature type="compositionally biased region" description="Basic and acidic residues" evidence="1">
    <location>
        <begin position="72"/>
        <end position="81"/>
    </location>
</feature>
<feature type="compositionally biased region" description="Basic and acidic residues" evidence="1">
    <location>
        <begin position="37"/>
        <end position="61"/>
    </location>
</feature>
<feature type="region of interest" description="Disordered" evidence="1">
    <location>
        <begin position="97"/>
        <end position="117"/>
    </location>
</feature>
<feature type="compositionally biased region" description="Acidic residues" evidence="1">
    <location>
        <begin position="438"/>
        <end position="451"/>
    </location>
</feature>
<feature type="region of interest" description="Disordered" evidence="1">
    <location>
        <begin position="490"/>
        <end position="601"/>
    </location>
</feature>
<feature type="region of interest" description="Disordered" evidence="1">
    <location>
        <begin position="1"/>
        <end position="82"/>
    </location>
</feature>
<keyword evidence="4" id="KW-1185">Reference proteome</keyword>
<sequence length="617" mass="68597">MGAHLAMGPLGGQSSAPRRFAESPTPARSPTEEFCQEELREAENQAEEVERMAAAEEEQRRALNAPVVAHAATDDEPRSEEPPVVLDAHQVARMVPDNEEEGFEEESESDASPLSLEEQRALMDEAITRARRMLCDVSVSVEAGTEPPPSYKPLETESWGTWTTGPTRKELFLKCEAAIYADAGQYEVWESHHKVGEPIPLCRDCLGHPINMLSRVANDPDYISKYSTGGVLPAMDLEPDQIECVPVCPGYVSMNSCAWAHGIIPPERCYILQEPKEMERYFGPKRFAEVEILTTELLDAHYKILDELNEAESVRGFGVTEEMVSKALDEVSSSITSGTSFHPHVRPNSNVHTLIYKYLLRAARVLRLHSIHSHQYYDIEATLLEPPDGLQAWHVDVCWDLLGRQLRSRALEFHKMAEDRRAKRAQRPKARPAPPQIEEGDPTSEEEEESDASILKEYNELGWYVQKVLEELRGGDLAPSPKIYLEGRMVNAPSTHGGTQRPAEPPSPAMVPPEPPSPSGSLVQMEPPSPAESMAPPLPPPVPRFKMPQRPPRPLSGEGNYSVWDLLNTPVEPSSPMSPVPTEVSDRGRSRSPRRLRHSDVVSDARAAINEAEAALR</sequence>
<feature type="region of interest" description="Disordered" evidence="1">
    <location>
        <begin position="418"/>
        <end position="452"/>
    </location>
</feature>
<evidence type="ECO:0000313" key="2">
    <source>
        <dbReference type="EMBL" id="CAE7198981.1"/>
    </source>
</evidence>
<dbReference type="AlphaFoldDB" id="A0A812J4H8"/>
<accession>A0A812J4H8</accession>
<gene>
    <name evidence="2" type="ORF">SNAT2548_LOCUS5793</name>
    <name evidence="3" type="ORF">SNAT2548_LOCUS8685</name>
</gene>
<dbReference type="EMBL" id="CAJNDS010000376">
    <property type="protein sequence ID" value="CAE7198981.1"/>
    <property type="molecule type" value="Genomic_DNA"/>
</dbReference>
<organism evidence="2 4">
    <name type="scientific">Symbiodinium natans</name>
    <dbReference type="NCBI Taxonomy" id="878477"/>
    <lineage>
        <taxon>Eukaryota</taxon>
        <taxon>Sar</taxon>
        <taxon>Alveolata</taxon>
        <taxon>Dinophyceae</taxon>
        <taxon>Suessiales</taxon>
        <taxon>Symbiodiniaceae</taxon>
        <taxon>Symbiodinium</taxon>
    </lineage>
</organism>
<feature type="compositionally biased region" description="Low complexity" evidence="1">
    <location>
        <begin position="569"/>
        <end position="583"/>
    </location>
</feature>
<evidence type="ECO:0000313" key="4">
    <source>
        <dbReference type="Proteomes" id="UP000604046"/>
    </source>
</evidence>
<evidence type="ECO:0000256" key="1">
    <source>
        <dbReference type="SAM" id="MobiDB-lite"/>
    </source>
</evidence>
<protein>
    <submittedName>
        <fullName evidence="2">Uncharacterized protein</fullName>
    </submittedName>
</protein>
<dbReference type="EMBL" id="CAJNDS010000651">
    <property type="protein sequence ID" value="CAE7225453.1"/>
    <property type="molecule type" value="Genomic_DNA"/>
</dbReference>